<dbReference type="InterPro" id="IPR001548">
    <property type="entry name" value="Peptidase_M2"/>
</dbReference>
<gene>
    <name evidence="14" type="ORF">MELIAE_LOCUS5288</name>
</gene>
<feature type="binding site" evidence="9">
    <location>
        <position position="460"/>
    </location>
    <ligand>
        <name>Zn(2+)</name>
        <dbReference type="ChEBI" id="CHEBI:29105"/>
        <label>1</label>
        <note>catalytic</note>
    </ligand>
</feature>
<feature type="binding site" evidence="8">
    <location>
        <position position="571"/>
    </location>
    <ligand>
        <name>chloride</name>
        <dbReference type="ChEBI" id="CHEBI:17996"/>
        <label>1</label>
    </ligand>
</feature>
<dbReference type="GO" id="GO:0008237">
    <property type="term" value="F:metallopeptidase activity"/>
    <property type="evidence" value="ECO:0007669"/>
    <property type="project" value="UniProtKB-KW"/>
</dbReference>
<feature type="disulfide bond" evidence="10">
    <location>
        <begin position="201"/>
        <end position="209"/>
    </location>
</feature>
<evidence type="ECO:0000256" key="8">
    <source>
        <dbReference type="PIRSR" id="PIRSR601548-2"/>
    </source>
</evidence>
<dbReference type="CDD" id="cd06461">
    <property type="entry name" value="M2_ACE"/>
    <property type="match status" value="1"/>
</dbReference>
<evidence type="ECO:0000256" key="5">
    <source>
        <dbReference type="PIRSR" id="PIRSR601548-1"/>
    </source>
</evidence>
<accession>A0A9P0FGL1</accession>
<feature type="active site" description="Proton donor 1" evidence="5">
    <location>
        <position position="562"/>
    </location>
</feature>
<comment type="cofactor">
    <cofactor evidence="12">
        <name>Zn(2+)</name>
        <dbReference type="ChEBI" id="CHEBI:29105"/>
    </cofactor>
    <text evidence="12">Binds 1 zinc ion per subunit.</text>
</comment>
<dbReference type="AlphaFoldDB" id="A0A9P0FGL1"/>
<sequence length="719" mass="84304">MLGLVMMNKKIVFMLWWLTSFMLLRTSAQLNIPQQVNYPQRSNVPQQVNIPLSPQFAPNVYFVNNSNFNNRNFINNNRPYDFDFAGRGNAEIFDILQKIDLESTERCTMNVAAQWNFETNVNVETQSEVLHAQNLYSEYQHDLWKYLETLGISNRNLNFDTYRQLRYLSIVGPSALNPEQLDRYNRLINDMLSIYNTASICSYNDPLHCGMRLQPELTEIMAKSRNWEELQHVWTEWRRNSGRKMKDTFEQLAFLSNEAAQKNNFSDTSEFWNFSFDPSTDFFEEVWEEIKPLYELLHAYVRRRLRDFYGPDKISSQAPLPAHILGNMWAQSWTNILEITQPYPGQNYIDVTHEMNRQGYAPEDLFRLAEDFFLSINMSAMPLEFWKESIFEEPLDRVVVCPPSAWDFCNGRDYRIKMCSKITMRDLISAHHEVSHIQYFMSYKHQPKIFRDGANPAFHEAIGEAIGLSVITPSHLQSLGLIQNSVENTAVDINFLYSIALEKLAFLPFAYVMDKWRKDVFKGVINKNQYNCHWWILSEQYMGIKPPVLRSELDFDPGSKYHVPANIPYIRYFVSTVLQFQIYRSMCRASGQYLPGDSIRPLHKCDVYNHKEAGNILKSIMEKGASMPWREVLFQATGESRLDGSAMREYFQPLEEWLRNENLRTREYVGWLYDGDYCKQSIETAGLQVFGGFYNRSDRQKYSILNVLSLAVLSLMYKL</sequence>
<dbReference type="SUPFAM" id="SSF55486">
    <property type="entry name" value="Metalloproteases ('zincins'), catalytic domain"/>
    <property type="match status" value="1"/>
</dbReference>
<dbReference type="Proteomes" id="UP001154078">
    <property type="component" value="Chromosome 3"/>
</dbReference>
<feature type="active site" description="Proton donor 2" evidence="7">
    <location>
        <position position="562"/>
    </location>
</feature>
<evidence type="ECO:0000256" key="4">
    <source>
        <dbReference type="ARBA" id="ARBA00023180"/>
    </source>
</evidence>
<evidence type="ECO:0000256" key="12">
    <source>
        <dbReference type="RuleBase" id="RU361144"/>
    </source>
</evidence>
<dbReference type="GO" id="GO:0008241">
    <property type="term" value="F:peptidyl-dipeptidase activity"/>
    <property type="evidence" value="ECO:0007669"/>
    <property type="project" value="InterPro"/>
</dbReference>
<evidence type="ECO:0000313" key="15">
    <source>
        <dbReference type="Proteomes" id="UP001154078"/>
    </source>
</evidence>
<comment type="similarity">
    <text evidence="1 12">Belongs to the peptidase M2 family.</text>
</comment>
<feature type="glycosylation site" description="N-linked (GlcNAc...) (complex) asparagine" evidence="6">
    <location>
        <position position="158"/>
    </location>
</feature>
<dbReference type="OrthoDB" id="10029630at2759"/>
<protein>
    <recommendedName>
        <fullName evidence="12">Angiotensin-converting enzyme</fullName>
        <ecNumber evidence="12">3.4.-.-</ecNumber>
    </recommendedName>
</protein>
<keyword evidence="15" id="KW-1185">Reference proteome</keyword>
<evidence type="ECO:0000256" key="3">
    <source>
        <dbReference type="ARBA" id="ARBA00023157"/>
    </source>
</evidence>
<organism evidence="14 15">
    <name type="scientific">Brassicogethes aeneus</name>
    <name type="common">Rape pollen beetle</name>
    <name type="synonym">Meligethes aeneus</name>
    <dbReference type="NCBI Taxonomy" id="1431903"/>
    <lineage>
        <taxon>Eukaryota</taxon>
        <taxon>Metazoa</taxon>
        <taxon>Ecdysozoa</taxon>
        <taxon>Arthropoda</taxon>
        <taxon>Hexapoda</taxon>
        <taxon>Insecta</taxon>
        <taxon>Pterygota</taxon>
        <taxon>Neoptera</taxon>
        <taxon>Endopterygota</taxon>
        <taxon>Coleoptera</taxon>
        <taxon>Polyphaga</taxon>
        <taxon>Cucujiformia</taxon>
        <taxon>Nitidulidae</taxon>
        <taxon>Meligethinae</taxon>
        <taxon>Brassicogethes</taxon>
    </lineage>
</organism>
<dbReference type="GO" id="GO:0006508">
    <property type="term" value="P:proteolysis"/>
    <property type="evidence" value="ECO:0007669"/>
    <property type="project" value="UniProtKB-KW"/>
</dbReference>
<feature type="binding site" evidence="9">
    <location>
        <position position="432"/>
    </location>
    <ligand>
        <name>Zn(2+)</name>
        <dbReference type="ChEBI" id="CHEBI:29105"/>
        <label>1</label>
        <note>catalytic</note>
    </ligand>
</feature>
<dbReference type="GO" id="GO:0005886">
    <property type="term" value="C:plasma membrane"/>
    <property type="evidence" value="ECO:0007669"/>
    <property type="project" value="TreeGrafter"/>
</dbReference>
<dbReference type="EC" id="3.4.-.-" evidence="12"/>
<keyword evidence="12" id="KW-0378">Hydrolase</keyword>
<dbReference type="GO" id="GO:0004180">
    <property type="term" value="F:carboxypeptidase activity"/>
    <property type="evidence" value="ECO:0007669"/>
    <property type="project" value="UniProtKB-KW"/>
</dbReference>
<evidence type="ECO:0000256" key="10">
    <source>
        <dbReference type="PIRSR" id="PIRSR601548-4"/>
    </source>
</evidence>
<keyword evidence="4 6" id="KW-0325">Glycoprotein</keyword>
<keyword evidence="12" id="KW-0482">Metalloprotease</keyword>
<dbReference type="Pfam" id="PF01401">
    <property type="entry name" value="Peptidase_M2"/>
    <property type="match status" value="1"/>
</dbReference>
<keyword evidence="12" id="KW-0121">Carboxypeptidase</keyword>
<keyword evidence="3 10" id="KW-1015">Disulfide bond</keyword>
<feature type="glycosylation site" description="N-linked (GlcNAc...) asparagine; partial" evidence="6">
    <location>
        <position position="204"/>
    </location>
</feature>
<evidence type="ECO:0000313" key="14">
    <source>
        <dbReference type="EMBL" id="CAH0553232.1"/>
    </source>
</evidence>
<feature type="binding site" evidence="11">
    <location>
        <position position="436"/>
    </location>
    <ligand>
        <name>Zn(2+)</name>
        <dbReference type="ChEBI" id="CHEBI:29105"/>
        <label>2</label>
        <note>catalytic</note>
    </ligand>
</feature>
<dbReference type="Gene3D" id="1.10.1370.30">
    <property type="match status" value="1"/>
</dbReference>
<dbReference type="GO" id="GO:0046872">
    <property type="term" value="F:metal ion binding"/>
    <property type="evidence" value="ECO:0007669"/>
    <property type="project" value="UniProtKB-KW"/>
</dbReference>
<feature type="disulfide bond" evidence="10">
    <location>
        <begin position="401"/>
        <end position="419"/>
    </location>
</feature>
<dbReference type="EMBL" id="OV121134">
    <property type="protein sequence ID" value="CAH0553232.1"/>
    <property type="molecule type" value="Genomic_DNA"/>
</dbReference>
<evidence type="ECO:0000256" key="6">
    <source>
        <dbReference type="PIRSR" id="PIRSR601548-10"/>
    </source>
</evidence>
<feature type="binding site" evidence="9">
    <location>
        <position position="436"/>
    </location>
    <ligand>
        <name>Zn(2+)</name>
        <dbReference type="ChEBI" id="CHEBI:29105"/>
        <label>1</label>
        <note>catalytic</note>
    </ligand>
</feature>
<evidence type="ECO:0000256" key="2">
    <source>
        <dbReference type="ARBA" id="ARBA00022729"/>
    </source>
</evidence>
<feature type="binding site" evidence="11">
    <location>
        <position position="432"/>
    </location>
    <ligand>
        <name>Zn(2+)</name>
        <dbReference type="ChEBI" id="CHEBI:29105"/>
        <label>2</label>
        <note>catalytic</note>
    </ligand>
</feature>
<evidence type="ECO:0000256" key="13">
    <source>
        <dbReference type="SAM" id="SignalP"/>
    </source>
</evidence>
<reference evidence="14" key="1">
    <citation type="submission" date="2021-12" db="EMBL/GenBank/DDBJ databases">
        <authorList>
            <person name="King R."/>
        </authorList>
    </citation>
    <scope>NUCLEOTIDE SEQUENCE</scope>
</reference>
<dbReference type="PRINTS" id="PR00791">
    <property type="entry name" value="PEPDIPTASEA"/>
</dbReference>
<feature type="signal peptide" evidence="13">
    <location>
        <begin position="1"/>
        <end position="28"/>
    </location>
</feature>
<feature type="disulfide bond" evidence="10">
    <location>
        <begin position="587"/>
        <end position="605"/>
    </location>
</feature>
<keyword evidence="9 12" id="KW-0862">Zinc</keyword>
<name>A0A9P0FGL1_BRAAE</name>
<evidence type="ECO:0000256" key="7">
    <source>
        <dbReference type="PIRSR" id="PIRSR601548-11"/>
    </source>
</evidence>
<evidence type="ECO:0000256" key="9">
    <source>
        <dbReference type="PIRSR" id="PIRSR601548-3"/>
    </source>
</evidence>
<dbReference type="PANTHER" id="PTHR10514">
    <property type="entry name" value="ANGIOTENSIN-CONVERTING ENZYME"/>
    <property type="match status" value="1"/>
</dbReference>
<keyword evidence="12" id="KW-0645">Protease</keyword>
<feature type="active site" description="Proton acceptor 2" evidence="7">
    <location>
        <position position="433"/>
    </location>
</feature>
<feature type="glycosylation site" description="N-linked (GlcNAc...) asparagine" evidence="6">
    <location>
        <position position="120"/>
    </location>
</feature>
<evidence type="ECO:0000256" key="11">
    <source>
        <dbReference type="PIRSR" id="PIRSR601548-8"/>
    </source>
</evidence>
<evidence type="ECO:0000256" key="1">
    <source>
        <dbReference type="ARBA" id="ARBA00008139"/>
    </source>
</evidence>
<proteinExistence type="inferred from homology"/>
<feature type="chain" id="PRO_5040443554" description="Angiotensin-converting enzyme" evidence="13">
    <location>
        <begin position="29"/>
        <end position="719"/>
    </location>
</feature>
<keyword evidence="2 13" id="KW-0732">Signal</keyword>
<dbReference type="PANTHER" id="PTHR10514:SF40">
    <property type="entry name" value="ANGIOTENSIN-CONVERTING ENZYME"/>
    <property type="match status" value="1"/>
</dbReference>
<feature type="binding site" evidence="11">
    <location>
        <position position="460"/>
    </location>
    <ligand>
        <name>Zn(2+)</name>
        <dbReference type="ChEBI" id="CHEBI:29105"/>
        <label>2</label>
        <note>catalytic</note>
    </ligand>
</feature>
<keyword evidence="9 12" id="KW-0479">Metal-binding</keyword>
<feature type="active site" description="Proton acceptor 1" evidence="5">
    <location>
        <position position="433"/>
    </location>
</feature>